<comment type="caution">
    <text evidence="2">The sequence shown here is derived from an EMBL/GenBank/DDBJ whole genome shotgun (WGS) entry which is preliminary data.</text>
</comment>
<dbReference type="PANTHER" id="PTHR42695">
    <property type="entry name" value="GLUTAMINE AMIDOTRANSFERASE YLR126C-RELATED"/>
    <property type="match status" value="1"/>
</dbReference>
<evidence type="ECO:0000313" key="2">
    <source>
        <dbReference type="EMBL" id="PIQ86271.1"/>
    </source>
</evidence>
<dbReference type="PROSITE" id="PS51273">
    <property type="entry name" value="GATASE_TYPE_1"/>
    <property type="match status" value="1"/>
</dbReference>
<dbReference type="GO" id="GO:0005829">
    <property type="term" value="C:cytosol"/>
    <property type="evidence" value="ECO:0007669"/>
    <property type="project" value="TreeGrafter"/>
</dbReference>
<accession>A0A2H0LPJ5</accession>
<sequence length="237" mass="27228">MPIRNALIIKHVPHEGGGTLEEYLKNQSVTIDCCELSQGQVLPKDPSAYELILIMGGPMNVDEHQKYPFLPLEKAFIQRTLKSQVPMVGICLGAQLIAQALGTRVYRGPQKEIGWKPIAWTQDAQEDEVLKPFAKTPLTVLHWHGDTFDLPKKARRLASTDLYENQAFRFGERVYAFQFHIETTPAMLKVWFKEDLEDLKSVPHLTPASIEEDTQRYYPQLEKEAFAIYEKLFNRWG</sequence>
<dbReference type="EMBL" id="PCVY01000047">
    <property type="protein sequence ID" value="PIQ86271.1"/>
    <property type="molecule type" value="Genomic_DNA"/>
</dbReference>
<dbReference type="CDD" id="cd01741">
    <property type="entry name" value="GATase1_1"/>
    <property type="match status" value="1"/>
</dbReference>
<protein>
    <submittedName>
        <fullName evidence="2">Glutamine amidotransferase</fullName>
        <ecNumber evidence="2">6.3.5.2</ecNumber>
    </submittedName>
</protein>
<keyword evidence="2" id="KW-0808">Transferase</keyword>
<dbReference type="AlphaFoldDB" id="A0A2H0LPJ5"/>
<keyword evidence="2" id="KW-0315">Glutamine amidotransferase</keyword>
<evidence type="ECO:0000313" key="3">
    <source>
        <dbReference type="Proteomes" id="UP000230859"/>
    </source>
</evidence>
<dbReference type="Pfam" id="PF00117">
    <property type="entry name" value="GATase"/>
    <property type="match status" value="1"/>
</dbReference>
<organism evidence="2 3">
    <name type="scientific">Candidatus Abzuiibacterium crystallinum</name>
    <dbReference type="NCBI Taxonomy" id="1974748"/>
    <lineage>
        <taxon>Bacteria</taxon>
        <taxon>Pseudomonadati</taxon>
        <taxon>Candidatus Omnitrophota</taxon>
        <taxon>Candidatus Abzuiibacterium</taxon>
    </lineage>
</organism>
<feature type="domain" description="Glutamine amidotransferase" evidence="1">
    <location>
        <begin position="45"/>
        <end position="185"/>
    </location>
</feature>
<dbReference type="PANTHER" id="PTHR42695:SF5">
    <property type="entry name" value="GLUTAMINE AMIDOTRANSFERASE YLR126C-RELATED"/>
    <property type="match status" value="1"/>
</dbReference>
<dbReference type="Proteomes" id="UP000230859">
    <property type="component" value="Unassembled WGS sequence"/>
</dbReference>
<dbReference type="EC" id="6.3.5.2" evidence="2"/>
<dbReference type="SUPFAM" id="SSF52317">
    <property type="entry name" value="Class I glutamine amidotransferase-like"/>
    <property type="match status" value="1"/>
</dbReference>
<dbReference type="FunFam" id="3.40.50.880:FF:000033">
    <property type="entry name" value="Glutamine amidotransferase class-I"/>
    <property type="match status" value="1"/>
</dbReference>
<dbReference type="GO" id="GO:0003922">
    <property type="term" value="F:GMP synthase (glutamine-hydrolyzing) activity"/>
    <property type="evidence" value="ECO:0007669"/>
    <property type="project" value="UniProtKB-EC"/>
</dbReference>
<dbReference type="Gene3D" id="3.40.50.880">
    <property type="match status" value="1"/>
</dbReference>
<dbReference type="GO" id="GO:0016740">
    <property type="term" value="F:transferase activity"/>
    <property type="evidence" value="ECO:0007669"/>
    <property type="project" value="UniProtKB-KW"/>
</dbReference>
<reference evidence="2 3" key="1">
    <citation type="submission" date="2017-09" db="EMBL/GenBank/DDBJ databases">
        <title>Depth-based differentiation of microbial function through sediment-hosted aquifers and enrichment of novel symbionts in the deep terrestrial subsurface.</title>
        <authorList>
            <person name="Probst A.J."/>
            <person name="Ladd B."/>
            <person name="Jarett J.K."/>
            <person name="Geller-Mcgrath D.E."/>
            <person name="Sieber C.M."/>
            <person name="Emerson J.B."/>
            <person name="Anantharaman K."/>
            <person name="Thomas B.C."/>
            <person name="Malmstrom R."/>
            <person name="Stieglmeier M."/>
            <person name="Klingl A."/>
            <person name="Woyke T."/>
            <person name="Ryan C.M."/>
            <person name="Banfield J.F."/>
        </authorList>
    </citation>
    <scope>NUCLEOTIDE SEQUENCE [LARGE SCALE GENOMIC DNA]</scope>
    <source>
        <strain evidence="2">CG11_big_fil_rev_8_21_14_0_20_45_26</strain>
    </source>
</reference>
<name>A0A2H0LPJ5_9BACT</name>
<keyword evidence="2" id="KW-0436">Ligase</keyword>
<dbReference type="InterPro" id="IPR044992">
    <property type="entry name" value="ChyE-like"/>
</dbReference>
<dbReference type="InterPro" id="IPR029062">
    <property type="entry name" value="Class_I_gatase-like"/>
</dbReference>
<gene>
    <name evidence="2" type="ORF">COV74_05245</name>
</gene>
<proteinExistence type="predicted"/>
<evidence type="ECO:0000259" key="1">
    <source>
        <dbReference type="Pfam" id="PF00117"/>
    </source>
</evidence>
<dbReference type="InterPro" id="IPR017926">
    <property type="entry name" value="GATASE"/>
</dbReference>